<dbReference type="InterPro" id="IPR002328">
    <property type="entry name" value="ADH_Zn_CS"/>
</dbReference>
<dbReference type="Gene3D" id="3.40.50.720">
    <property type="entry name" value="NAD(P)-binding Rossmann-like Domain"/>
    <property type="match status" value="1"/>
</dbReference>
<dbReference type="InterPro" id="IPR020843">
    <property type="entry name" value="ER"/>
</dbReference>
<evidence type="ECO:0000256" key="3">
    <source>
        <dbReference type="ARBA" id="ARBA00013190"/>
    </source>
</evidence>
<dbReference type="GO" id="GO:0008270">
    <property type="term" value="F:zinc ion binding"/>
    <property type="evidence" value="ECO:0007669"/>
    <property type="project" value="InterPro"/>
</dbReference>
<organism evidence="11 12">
    <name type="scientific">Bordetella pseudohinzii</name>
    <dbReference type="NCBI Taxonomy" id="1331258"/>
    <lineage>
        <taxon>Bacteria</taxon>
        <taxon>Pseudomonadati</taxon>
        <taxon>Pseudomonadota</taxon>
        <taxon>Betaproteobacteria</taxon>
        <taxon>Burkholderiales</taxon>
        <taxon>Alcaligenaceae</taxon>
        <taxon>Bordetella</taxon>
    </lineage>
</organism>
<dbReference type="Pfam" id="PF00107">
    <property type="entry name" value="ADH_zinc_N"/>
    <property type="match status" value="1"/>
</dbReference>
<dbReference type="EMBL" id="CYTV01000010">
    <property type="protein sequence ID" value="CUJ01086.1"/>
    <property type="molecule type" value="Genomic_DNA"/>
</dbReference>
<proteinExistence type="inferred from homology"/>
<dbReference type="OrthoDB" id="9771084at2"/>
<evidence type="ECO:0000313" key="12">
    <source>
        <dbReference type="Proteomes" id="UP000053096"/>
    </source>
</evidence>
<dbReference type="Gene3D" id="3.90.180.10">
    <property type="entry name" value="Medium-chain alcohol dehydrogenases, catalytic domain"/>
    <property type="match status" value="1"/>
</dbReference>
<keyword evidence="5 7" id="KW-0862">Zinc</keyword>
<dbReference type="EC" id="1.1.1.1" evidence="3"/>
<dbReference type="InterPro" id="IPR013154">
    <property type="entry name" value="ADH-like_N"/>
</dbReference>
<evidence type="ECO:0000256" key="4">
    <source>
        <dbReference type="ARBA" id="ARBA00022723"/>
    </source>
</evidence>
<dbReference type="InterPro" id="IPR013149">
    <property type="entry name" value="ADH-like_C"/>
</dbReference>
<dbReference type="InterPro" id="IPR036291">
    <property type="entry name" value="NAD(P)-bd_dom_sf"/>
</dbReference>
<dbReference type="EMBL" id="CP016440">
    <property type="protein sequence ID" value="ANY17661.1"/>
    <property type="molecule type" value="Genomic_DNA"/>
</dbReference>
<keyword evidence="6 11" id="KW-0560">Oxidoreductase</keyword>
<evidence type="ECO:0000313" key="13">
    <source>
        <dbReference type="Proteomes" id="UP000092950"/>
    </source>
</evidence>
<comment type="similarity">
    <text evidence="2 7">Belongs to the zinc-containing alcohol dehydrogenase family.</text>
</comment>
<dbReference type="CDD" id="cd08240">
    <property type="entry name" value="6_hydroxyhexanoate_dh_like"/>
    <property type="match status" value="1"/>
</dbReference>
<evidence type="ECO:0000313" key="10">
    <source>
        <dbReference type="EMBL" id="ANY17661.1"/>
    </source>
</evidence>
<dbReference type="RefSeq" id="WP_043214109.1">
    <property type="nucleotide sequence ID" value="NZ_CAJGUP010000199.1"/>
</dbReference>
<evidence type="ECO:0000313" key="11">
    <source>
        <dbReference type="EMBL" id="CUJ01086.1"/>
    </source>
</evidence>
<dbReference type="Pfam" id="PF08240">
    <property type="entry name" value="ADH_N"/>
    <property type="match status" value="1"/>
</dbReference>
<keyword evidence="4 7" id="KW-0479">Metal-binding</keyword>
<dbReference type="SMART" id="SM00829">
    <property type="entry name" value="PKS_ER"/>
    <property type="match status" value="1"/>
</dbReference>
<evidence type="ECO:0000256" key="2">
    <source>
        <dbReference type="ARBA" id="ARBA00008072"/>
    </source>
</evidence>
<evidence type="ECO:0000256" key="1">
    <source>
        <dbReference type="ARBA" id="ARBA00001947"/>
    </source>
</evidence>
<accession>A0A0M7GYT8</accession>
<dbReference type="KEGG" id="bpdz:BBN53_18290"/>
<evidence type="ECO:0000256" key="7">
    <source>
        <dbReference type="RuleBase" id="RU361277"/>
    </source>
</evidence>
<protein>
    <recommendedName>
        <fullName evidence="3">alcohol dehydrogenase</fullName>
        <ecNumber evidence="3">1.1.1.1</ecNumber>
    </recommendedName>
</protein>
<dbReference type="GO" id="GO:0005737">
    <property type="term" value="C:cytoplasm"/>
    <property type="evidence" value="ECO:0007669"/>
    <property type="project" value="TreeGrafter"/>
</dbReference>
<dbReference type="Proteomes" id="UP000092950">
    <property type="component" value="Chromosome"/>
</dbReference>
<dbReference type="InterPro" id="IPR011032">
    <property type="entry name" value="GroES-like_sf"/>
</dbReference>
<dbReference type="AlphaFoldDB" id="A0A0J6C1T8"/>
<feature type="region of interest" description="Disordered" evidence="8">
    <location>
        <begin position="1"/>
        <end position="20"/>
    </location>
</feature>
<evidence type="ECO:0000256" key="5">
    <source>
        <dbReference type="ARBA" id="ARBA00022833"/>
    </source>
</evidence>
<dbReference type="SUPFAM" id="SSF50129">
    <property type="entry name" value="GroES-like"/>
    <property type="match status" value="1"/>
</dbReference>
<evidence type="ECO:0000256" key="6">
    <source>
        <dbReference type="ARBA" id="ARBA00023002"/>
    </source>
</evidence>
<reference evidence="10 13" key="2">
    <citation type="submission" date="2016-07" db="EMBL/GenBank/DDBJ databases">
        <title>Complete genome sequences of Bordetella pseudohinzii.</title>
        <authorList>
            <person name="Spilker T."/>
            <person name="Darrah R."/>
            <person name="LiPuma J.J."/>
        </authorList>
    </citation>
    <scope>NUCLEOTIDE SEQUENCE [LARGE SCALE GENOMIC DNA]</scope>
    <source>
        <strain evidence="10 13">HI4681</strain>
    </source>
</reference>
<dbReference type="SUPFAM" id="SSF51735">
    <property type="entry name" value="NAD(P)-binding Rossmann-fold domains"/>
    <property type="match status" value="1"/>
</dbReference>
<comment type="cofactor">
    <cofactor evidence="1 7">
        <name>Zn(2+)</name>
        <dbReference type="ChEBI" id="CHEBI:29105"/>
    </cofactor>
</comment>
<gene>
    <name evidence="11" type="primary">adh</name>
    <name evidence="10" type="ORF">BBN53_18290</name>
    <name evidence="11" type="ORF">ERS370011_03297</name>
</gene>
<accession>A0A0J6C1T8</accession>
<sequence length="351" mass="36672">MKSMQVTEFGQPLAQADTPTPVPRGREVLLRVRAAGVCHTDLHLWHGGYDLGHGRTLSLKERGVTLPLTMGHETVGIVEAVGEDAGDVPLGAVRLVYPWIGCGQCEVCQEGRENLCLTPRTIGINRAGGYADHILVPDPRHLVDLQGLDPVRAAPLACSGLTCFSALRKIGEDVLRRGPIVVVGAGGLGLMSLQLLKAMGAPGAVVVEVDAAKREAALRAGALAAIDPKAPDAAQAIRDAVGGPVRAVLDLVANPESAGLGFDLLTKGGRLVLVGLFGGAAPWPLPLIPMKSVTIQGSYVGSLPELRELVALVARERLELIPVSTCGMGALSQALRDLEAGRIVGRMIMTP</sequence>
<evidence type="ECO:0000256" key="8">
    <source>
        <dbReference type="SAM" id="MobiDB-lite"/>
    </source>
</evidence>
<dbReference type="PANTHER" id="PTHR42940:SF8">
    <property type="entry name" value="VACUOLAR PROTEIN SORTING-ASSOCIATED PROTEIN 11"/>
    <property type="match status" value="1"/>
</dbReference>
<dbReference type="PANTHER" id="PTHR42940">
    <property type="entry name" value="ALCOHOL DEHYDROGENASE 1-RELATED"/>
    <property type="match status" value="1"/>
</dbReference>
<name>A0A0J6C1T8_9BORD</name>
<evidence type="ECO:0000259" key="9">
    <source>
        <dbReference type="SMART" id="SM00829"/>
    </source>
</evidence>
<dbReference type="PROSITE" id="PS00059">
    <property type="entry name" value="ADH_ZINC"/>
    <property type="match status" value="1"/>
</dbReference>
<dbReference type="Proteomes" id="UP000053096">
    <property type="component" value="Unassembled WGS sequence"/>
</dbReference>
<feature type="domain" description="Enoyl reductase (ER)" evidence="9">
    <location>
        <begin position="10"/>
        <end position="349"/>
    </location>
</feature>
<dbReference type="GO" id="GO:0004022">
    <property type="term" value="F:alcohol dehydrogenase (NAD+) activity"/>
    <property type="evidence" value="ECO:0007669"/>
    <property type="project" value="UniProtKB-EC"/>
</dbReference>
<reference evidence="11 12" key="1">
    <citation type="submission" date="2015-09" db="EMBL/GenBank/DDBJ databases">
        <authorList>
            <person name="Jackson K.R."/>
            <person name="Lunt B.L."/>
            <person name="Fisher J.N.B."/>
            <person name="Gardner A.V."/>
            <person name="Bailey M.E."/>
            <person name="Deus L.M."/>
            <person name="Earl A.S."/>
            <person name="Gibby P.D."/>
            <person name="Hartmann K.A."/>
            <person name="Liu J.E."/>
            <person name="Manci A.M."/>
            <person name="Nielsen D.A."/>
            <person name="Solomon M.B."/>
            <person name="Breakwell D.P."/>
            <person name="Burnett S.H."/>
            <person name="Grose J.H."/>
        </authorList>
    </citation>
    <scope>NUCLEOTIDE SEQUENCE [LARGE SCALE GENOMIC DNA]</scope>
    <source>
        <strain evidence="11 12">2789STDY5608636</strain>
    </source>
</reference>
<keyword evidence="13" id="KW-1185">Reference proteome</keyword>